<dbReference type="Proteomes" id="UP000093122">
    <property type="component" value="Unassembled WGS sequence"/>
</dbReference>
<evidence type="ECO:0000313" key="2">
    <source>
        <dbReference type="EMBL" id="RDY81654.1"/>
    </source>
</evidence>
<dbReference type="RefSeq" id="WP_000523740.1">
    <property type="nucleotide sequence ID" value="NZ_CAXOLC010000006.1"/>
</dbReference>
<protein>
    <submittedName>
        <fullName evidence="2">Uncharacterized protein</fullName>
    </submittedName>
</protein>
<evidence type="ECO:0000313" key="1">
    <source>
        <dbReference type="EMBL" id="OCM70754.1"/>
    </source>
</evidence>
<accession>A0A7Z6RC62</accession>
<sequence length="68" mass="7851">MGLLLKLTGNSESLVLQIYDIDTKEWEERISLEKVEEGFFVKSKIANPEYHTNNMNLKILILTLICIP</sequence>
<dbReference type="EMBL" id="MAWT01000043">
    <property type="protein sequence ID" value="OCM70754.1"/>
    <property type="molecule type" value="Genomic_DNA"/>
</dbReference>
<proteinExistence type="predicted"/>
<dbReference type="EMBL" id="QHGZ01000151">
    <property type="protein sequence ID" value="RDY81654.1"/>
    <property type="molecule type" value="Genomic_DNA"/>
</dbReference>
<gene>
    <name evidence="1" type="ORF">AX245_04240</name>
    <name evidence="2" type="ORF">C4618_05975</name>
</gene>
<dbReference type="AlphaFoldDB" id="A0A7Z6RC62"/>
<evidence type="ECO:0000313" key="4">
    <source>
        <dbReference type="Proteomes" id="UP000256718"/>
    </source>
</evidence>
<reference evidence="2 4" key="2">
    <citation type="journal article" date="2018" name="Emerg. Microbes Infect.">
        <title>Phenotypic and molecular analysis of nontypeable Group B streptococci: identification of cps2a and hybrid cps2a/cps5 Group B streptococcal capsule gene clusters.</title>
        <authorList>
            <person name="Alhhazmi A."/>
            <person name="Tyrrell G.J."/>
        </authorList>
    </citation>
    <scope>NUCLEOTIDE SEQUENCE [LARGE SCALE GENOMIC DNA]</scope>
    <source>
        <strain evidence="2 4">PLGBS17</strain>
    </source>
</reference>
<dbReference type="Proteomes" id="UP000256718">
    <property type="component" value="Unassembled WGS sequence"/>
</dbReference>
<evidence type="ECO:0000313" key="3">
    <source>
        <dbReference type="Proteomes" id="UP000093122"/>
    </source>
</evidence>
<reference evidence="1 3" key="1">
    <citation type="journal article" date="2016" name="Sci. Rep.">
        <title>Serotype IV Streptococcus agalactiae ST-452 has arisen from large genomic recombination events between CC23 and the hypervirulent CC17 lineages.</title>
        <authorList>
            <person name="Campisi E."/>
            <person name="Rinaudo C.D."/>
            <person name="Donati C."/>
            <person name="Barucco M."/>
            <person name="Torricelli G."/>
            <person name="Edwards M.S."/>
            <person name="Baker C.J."/>
            <person name="Margarit I."/>
            <person name="Rosini R."/>
        </authorList>
    </citation>
    <scope>NUCLEOTIDE SEQUENCE [LARGE SCALE GENOMIC DNA]</scope>
    <source>
        <strain evidence="1 3">CZ-PW-140</strain>
    </source>
</reference>
<comment type="caution">
    <text evidence="2">The sequence shown here is derived from an EMBL/GenBank/DDBJ whole genome shotgun (WGS) entry which is preliminary data.</text>
</comment>
<name>A0A7Z6RC62_STRAG</name>
<organism evidence="2 4">
    <name type="scientific">Streptococcus agalactiae</name>
    <dbReference type="NCBI Taxonomy" id="1311"/>
    <lineage>
        <taxon>Bacteria</taxon>
        <taxon>Bacillati</taxon>
        <taxon>Bacillota</taxon>
        <taxon>Bacilli</taxon>
        <taxon>Lactobacillales</taxon>
        <taxon>Streptococcaceae</taxon>
        <taxon>Streptococcus</taxon>
    </lineage>
</organism>
<dbReference type="KEGG" id="sage:EN72_05685"/>